<dbReference type="AlphaFoldDB" id="A0A9X3WS02"/>
<dbReference type="SUPFAM" id="SSF55781">
    <property type="entry name" value="GAF domain-like"/>
    <property type="match status" value="1"/>
</dbReference>
<name>A0A9X3WS02_9BACI</name>
<evidence type="ECO:0000256" key="5">
    <source>
        <dbReference type="ARBA" id="ARBA00070406"/>
    </source>
</evidence>
<dbReference type="GO" id="GO:0045892">
    <property type="term" value="P:negative regulation of DNA-templated transcription"/>
    <property type="evidence" value="ECO:0007669"/>
    <property type="project" value="TreeGrafter"/>
</dbReference>
<sequence>MPIIQSIDRALRILDLFDERQQELKISEISAQLSLNKSTIHSLLKTLKQHDYIKQDLDTGKYSLGLKLVERGNYVLHSLDIRNVAKQPLTKLSDTTGQTVHLVILDGNAGVYIDKVEGAASIVFSRIGRRVPIHSSAVGKVLTAFKKETELQAIVKEYDFFKQTVHTITSKEAFLQELKAVVKVGYAMDQEENEPGVCCIAVPIFDHKGDTSAAISISTTISNVTEEYKTSTIKQLKETALEISNKLGYTSSFYS</sequence>
<dbReference type="InterPro" id="IPR050707">
    <property type="entry name" value="HTH_MetabolicPath_Reg"/>
</dbReference>
<feature type="domain" description="HTH iclR-type" evidence="6">
    <location>
        <begin position="4"/>
        <end position="66"/>
    </location>
</feature>
<gene>
    <name evidence="8" type="ORF">NC661_18465</name>
</gene>
<dbReference type="InterPro" id="IPR014757">
    <property type="entry name" value="Tscrpt_reg_IclR_C"/>
</dbReference>
<evidence type="ECO:0000256" key="4">
    <source>
        <dbReference type="ARBA" id="ARBA00058938"/>
    </source>
</evidence>
<dbReference type="InterPro" id="IPR036388">
    <property type="entry name" value="WH-like_DNA-bd_sf"/>
</dbReference>
<evidence type="ECO:0000259" key="7">
    <source>
        <dbReference type="PROSITE" id="PS51078"/>
    </source>
</evidence>
<keyword evidence="9" id="KW-1185">Reference proteome</keyword>
<dbReference type="SMART" id="SM00346">
    <property type="entry name" value="HTH_ICLR"/>
    <property type="match status" value="1"/>
</dbReference>
<dbReference type="GO" id="GO:0003677">
    <property type="term" value="F:DNA binding"/>
    <property type="evidence" value="ECO:0007669"/>
    <property type="project" value="UniProtKB-KW"/>
</dbReference>
<dbReference type="PANTHER" id="PTHR30136:SF7">
    <property type="entry name" value="HTH-TYPE TRANSCRIPTIONAL REGULATOR KDGR-RELATED"/>
    <property type="match status" value="1"/>
</dbReference>
<dbReference type="Pfam" id="PF01614">
    <property type="entry name" value="IclR_C"/>
    <property type="match status" value="1"/>
</dbReference>
<comment type="caution">
    <text evidence="8">The sequence shown here is derived from an EMBL/GenBank/DDBJ whole genome shotgun (WGS) entry which is preliminary data.</text>
</comment>
<dbReference type="EMBL" id="JAMQJZ010000019">
    <property type="protein sequence ID" value="MDC3422339.1"/>
    <property type="molecule type" value="Genomic_DNA"/>
</dbReference>
<feature type="domain" description="IclR-ED" evidence="7">
    <location>
        <begin position="67"/>
        <end position="249"/>
    </location>
</feature>
<keyword evidence="3" id="KW-0804">Transcription</keyword>
<dbReference type="PROSITE" id="PS51078">
    <property type="entry name" value="ICLR_ED"/>
    <property type="match status" value="1"/>
</dbReference>
<dbReference type="InterPro" id="IPR036390">
    <property type="entry name" value="WH_DNA-bd_sf"/>
</dbReference>
<dbReference type="PANTHER" id="PTHR30136">
    <property type="entry name" value="HELIX-TURN-HELIX TRANSCRIPTIONAL REGULATOR, ICLR FAMILY"/>
    <property type="match status" value="1"/>
</dbReference>
<proteinExistence type="predicted"/>
<dbReference type="InterPro" id="IPR029016">
    <property type="entry name" value="GAF-like_dom_sf"/>
</dbReference>
<dbReference type="RefSeq" id="WP_259870504.1">
    <property type="nucleotide sequence ID" value="NZ_JAMQJZ010000019.1"/>
</dbReference>
<evidence type="ECO:0000313" key="9">
    <source>
        <dbReference type="Proteomes" id="UP001145072"/>
    </source>
</evidence>
<dbReference type="Gene3D" id="1.10.10.10">
    <property type="entry name" value="Winged helix-like DNA-binding domain superfamily/Winged helix DNA-binding domain"/>
    <property type="match status" value="1"/>
</dbReference>
<dbReference type="GO" id="GO:0003700">
    <property type="term" value="F:DNA-binding transcription factor activity"/>
    <property type="evidence" value="ECO:0007669"/>
    <property type="project" value="TreeGrafter"/>
</dbReference>
<evidence type="ECO:0000259" key="6">
    <source>
        <dbReference type="PROSITE" id="PS51077"/>
    </source>
</evidence>
<dbReference type="Pfam" id="PF09339">
    <property type="entry name" value="HTH_IclR"/>
    <property type="match status" value="1"/>
</dbReference>
<accession>A0A9X3WS02</accession>
<dbReference type="PROSITE" id="PS51077">
    <property type="entry name" value="HTH_ICLR"/>
    <property type="match status" value="1"/>
</dbReference>
<dbReference type="Gene3D" id="3.30.450.40">
    <property type="match status" value="1"/>
</dbReference>
<dbReference type="Proteomes" id="UP001145072">
    <property type="component" value="Unassembled WGS sequence"/>
</dbReference>
<organism evidence="8 9">
    <name type="scientific">Aquibacillus koreensis</name>
    <dbReference type="NCBI Taxonomy" id="279446"/>
    <lineage>
        <taxon>Bacteria</taxon>
        <taxon>Bacillati</taxon>
        <taxon>Bacillota</taxon>
        <taxon>Bacilli</taxon>
        <taxon>Bacillales</taxon>
        <taxon>Bacillaceae</taxon>
        <taxon>Aquibacillus</taxon>
    </lineage>
</organism>
<reference evidence="8" key="1">
    <citation type="submission" date="2022-06" db="EMBL/GenBank/DDBJ databases">
        <title>Aquibacillus sp. a new bacterium isolated from soil saline samples.</title>
        <authorList>
            <person name="Galisteo C."/>
            <person name="De La Haba R."/>
            <person name="Sanchez-Porro C."/>
            <person name="Ventosa A."/>
        </authorList>
    </citation>
    <scope>NUCLEOTIDE SEQUENCE</scope>
    <source>
        <strain evidence="8">JCM 12387</strain>
    </source>
</reference>
<evidence type="ECO:0000256" key="2">
    <source>
        <dbReference type="ARBA" id="ARBA00023125"/>
    </source>
</evidence>
<evidence type="ECO:0000256" key="3">
    <source>
        <dbReference type="ARBA" id="ARBA00023163"/>
    </source>
</evidence>
<evidence type="ECO:0000313" key="8">
    <source>
        <dbReference type="EMBL" id="MDC3422339.1"/>
    </source>
</evidence>
<dbReference type="InterPro" id="IPR005471">
    <property type="entry name" value="Tscrpt_reg_IclR_N"/>
</dbReference>
<keyword evidence="2" id="KW-0238">DNA-binding</keyword>
<keyword evidence="1" id="KW-0805">Transcription regulation</keyword>
<dbReference type="FunFam" id="1.10.10.10:FF:000056">
    <property type="entry name" value="IclR family transcriptional regulator"/>
    <property type="match status" value="1"/>
</dbReference>
<protein>
    <recommendedName>
        <fullName evidence="5">Glycerol operon regulatory protein</fullName>
    </recommendedName>
</protein>
<dbReference type="SUPFAM" id="SSF46785">
    <property type="entry name" value="Winged helix' DNA-binding domain"/>
    <property type="match status" value="1"/>
</dbReference>
<comment type="function">
    <text evidence="4">May be an activator protein for the gylABX operon.</text>
</comment>
<evidence type="ECO:0000256" key="1">
    <source>
        <dbReference type="ARBA" id="ARBA00023015"/>
    </source>
</evidence>